<name>A0A4U3KX00_9BACT</name>
<gene>
    <name evidence="2" type="ORF">FC093_15680</name>
</gene>
<accession>A0A4U3KX00</accession>
<evidence type="ECO:0000313" key="2">
    <source>
        <dbReference type="EMBL" id="TKK66940.1"/>
    </source>
</evidence>
<evidence type="ECO:0008006" key="4">
    <source>
        <dbReference type="Google" id="ProtNLM"/>
    </source>
</evidence>
<dbReference type="RefSeq" id="WP_137262757.1">
    <property type="nucleotide sequence ID" value="NZ_SZQL01000013.1"/>
</dbReference>
<evidence type="ECO:0000313" key="3">
    <source>
        <dbReference type="Proteomes" id="UP000305848"/>
    </source>
</evidence>
<organism evidence="2 3">
    <name type="scientific">Ilyomonas limi</name>
    <dbReference type="NCBI Taxonomy" id="2575867"/>
    <lineage>
        <taxon>Bacteria</taxon>
        <taxon>Pseudomonadati</taxon>
        <taxon>Bacteroidota</taxon>
        <taxon>Chitinophagia</taxon>
        <taxon>Chitinophagales</taxon>
        <taxon>Chitinophagaceae</taxon>
        <taxon>Ilyomonas</taxon>
    </lineage>
</organism>
<dbReference type="OrthoDB" id="978645at2"/>
<dbReference type="EMBL" id="SZQL01000013">
    <property type="protein sequence ID" value="TKK66940.1"/>
    <property type="molecule type" value="Genomic_DNA"/>
</dbReference>
<keyword evidence="3" id="KW-1185">Reference proteome</keyword>
<dbReference type="Proteomes" id="UP000305848">
    <property type="component" value="Unassembled WGS sequence"/>
</dbReference>
<reference evidence="2 3" key="1">
    <citation type="submission" date="2019-05" db="EMBL/GenBank/DDBJ databases">
        <title>Panacibacter sp. strain 17mud1-8 Genome sequencing and assembly.</title>
        <authorList>
            <person name="Chhetri G."/>
        </authorList>
    </citation>
    <scope>NUCLEOTIDE SEQUENCE [LARGE SCALE GENOMIC DNA]</scope>
    <source>
        <strain evidence="2 3">17mud1-8</strain>
    </source>
</reference>
<feature type="signal peptide" evidence="1">
    <location>
        <begin position="1"/>
        <end position="25"/>
    </location>
</feature>
<comment type="caution">
    <text evidence="2">The sequence shown here is derived from an EMBL/GenBank/DDBJ whole genome shotgun (WGS) entry which is preliminary data.</text>
</comment>
<sequence>MKSKLTISILLLIAMNLLTSNATLAQKTTGTDYSTGLGIRLDLGNGGTYAGPAVKHFFSATSAGEASVLFGNSTTLIGVEYSYNSAINNAAGLKWNLGIGPQFALYKGGSDVLLRPFAGLEFKIPEAPIDFGFDWRPAIQLTHGSDVEAGRFGLAFRFTIE</sequence>
<feature type="chain" id="PRO_5020729343" description="Outer membrane protein beta-barrel domain-containing protein" evidence="1">
    <location>
        <begin position="26"/>
        <end position="161"/>
    </location>
</feature>
<dbReference type="AlphaFoldDB" id="A0A4U3KX00"/>
<protein>
    <recommendedName>
        <fullName evidence="4">Outer membrane protein beta-barrel domain-containing protein</fullName>
    </recommendedName>
</protein>
<evidence type="ECO:0000256" key="1">
    <source>
        <dbReference type="SAM" id="SignalP"/>
    </source>
</evidence>
<proteinExistence type="predicted"/>
<keyword evidence="1" id="KW-0732">Signal</keyword>